<feature type="binding site" evidence="9">
    <location>
        <position position="27"/>
    </location>
    <ligand>
        <name>UDP-alpha-D-glucose</name>
        <dbReference type="ChEBI" id="CHEBI:58885"/>
    </ligand>
</feature>
<evidence type="ECO:0000256" key="6">
    <source>
        <dbReference type="ARBA" id="ARBA00023136"/>
    </source>
</evidence>
<keyword evidence="5 12" id="KW-1133">Transmembrane helix</keyword>
<keyword evidence="2" id="KW-0328">Glycosyltransferase</keyword>
<evidence type="ECO:0000256" key="3">
    <source>
        <dbReference type="ARBA" id="ARBA00022679"/>
    </source>
</evidence>
<evidence type="ECO:0000256" key="12">
    <source>
        <dbReference type="SAM" id="Phobius"/>
    </source>
</evidence>
<feature type="transmembrane region" description="Helical" evidence="12">
    <location>
        <begin position="643"/>
        <end position="669"/>
    </location>
</feature>
<evidence type="ECO:0000313" key="15">
    <source>
        <dbReference type="Proteomes" id="UP000326396"/>
    </source>
</evidence>
<feature type="binding site" evidence="10">
    <location>
        <position position="188"/>
    </location>
    <ligand>
        <name>Mn(2+)</name>
        <dbReference type="ChEBI" id="CHEBI:29035"/>
    </ligand>
</feature>
<dbReference type="GO" id="GO:0016020">
    <property type="term" value="C:membrane"/>
    <property type="evidence" value="ECO:0007669"/>
    <property type="project" value="InterPro"/>
</dbReference>
<evidence type="ECO:0000313" key="14">
    <source>
        <dbReference type="EMBL" id="KAD5507627.1"/>
    </source>
</evidence>
<accession>A0A5N6NV25</accession>
<dbReference type="OrthoDB" id="1929172at2759"/>
<dbReference type="Pfam" id="PF03552">
    <property type="entry name" value="Cellulose_synt"/>
    <property type="match status" value="2"/>
</dbReference>
<evidence type="ECO:0000256" key="7">
    <source>
        <dbReference type="ARBA" id="ARBA00023316"/>
    </source>
</evidence>
<comment type="subcellular location">
    <subcellularLocation>
        <location evidence="1">Endomembrane system</location>
        <topology evidence="1">Multi-pass membrane protein</topology>
    </subcellularLocation>
</comment>
<feature type="coiled-coil region" evidence="11">
    <location>
        <begin position="73"/>
        <end position="100"/>
    </location>
</feature>
<dbReference type="SUPFAM" id="SSF53448">
    <property type="entry name" value="Nucleotide-diphospho-sugar transferases"/>
    <property type="match status" value="1"/>
</dbReference>
<feature type="transmembrane region" description="Helical" evidence="12">
    <location>
        <begin position="477"/>
        <end position="497"/>
    </location>
</feature>
<dbReference type="EMBL" id="SZYD01000008">
    <property type="protein sequence ID" value="KAD5507627.1"/>
    <property type="molecule type" value="Genomic_DNA"/>
</dbReference>
<evidence type="ECO:0000256" key="5">
    <source>
        <dbReference type="ARBA" id="ARBA00022989"/>
    </source>
</evidence>
<keyword evidence="7" id="KW-0961">Cell wall biogenesis/degradation</keyword>
<evidence type="ECO:0000256" key="2">
    <source>
        <dbReference type="ARBA" id="ARBA00022676"/>
    </source>
</evidence>
<feature type="domain" description="GOLD" evidence="13">
    <location>
        <begin position="672"/>
        <end position="758"/>
    </location>
</feature>
<comment type="caution">
    <text evidence="14">The sequence shown here is derived from an EMBL/GenBank/DDBJ whole genome shotgun (WGS) entry which is preliminary data.</text>
</comment>
<proteinExistence type="predicted"/>
<evidence type="ECO:0000256" key="11">
    <source>
        <dbReference type="SAM" id="Coils"/>
    </source>
</evidence>
<keyword evidence="11" id="KW-0175">Coiled coil</keyword>
<sequence length="850" mass="96918">MMVVSTVLSVMAYDYPPEKLAVYLSDDGGSELTFYALTQAAMFSKKWLPYCRNYKVEPRSPIAYFRSATPPSNMKHEQDYNDVKKLFEEMKNRIENVTNNGRVSDDLRLEHKGYGEWDSYTSPRDHAAIVQILLDHNEDEEGHSLPKLVYLAREKRPHHFHNFKAGAMNALIRVSSKISNGPIILNVDCDMYSNTSDTVRDALCFFMDEEKGHEIAFVQYPQCFENVTKNEVYGGSMRVLREVDFHGLDGNGGPLYVGTGCFHRRDILLGKSFDEKSRFEWKTDNEHDDTPRITIEETKNLASCTFEIDTEWGKEMGLKYGCPVEDVITGLSIHCRGWKSVFHNPKREAFLGMSAITLDQTLVQHKRWSEGDLLILISKYSPAWYGLGKINPGLIMGYLMYCLWSPSSVPTLYYSIVPSLCLLKGVPLFPSVTSGWCLPFAYIIISISAFDYLEFLRCGGTTRGWCNDRRIWLYRRTSSYLFALLDTILGSDLSFVISSKVMDNDVQARYEKEMMEFGVSSPLTTTVATLSMLNLVCFLGFGMKSVLMDAKTRRVYYETMVVHVVLCAALVVLNLPLYLALFVRKDKGKIPNSVTVKSVFLALFISIVFYFVGNFTTDLSFFRSSITILNFQSPLCSIQMRKLSMATAVAMMVLLTANIGLVVGIRFVIDREECFSHKAEYGSTVRFSFVVIKVEGAWHYNEDGVDLVVKGPKGEQIQDFRDKTSDKSDFVAHNEGLYKFCFTNKSPYHETIDFDVHSSHFYNDVEHAKDDHFKPILEQISKLEDALYNIQFEQHWLEAETDRQALINEGMSRRAMHKALVESAALIGASVLQVYLLIRLFERKLGMSRV</sequence>
<name>A0A5N6NV25_9ASTR</name>
<dbReference type="InterPro" id="IPR009038">
    <property type="entry name" value="GOLD_dom"/>
</dbReference>
<dbReference type="PANTHER" id="PTHR13301">
    <property type="entry name" value="X-BOX TRANSCRIPTION FACTOR-RELATED"/>
    <property type="match status" value="1"/>
</dbReference>
<feature type="transmembrane region" description="Helical" evidence="12">
    <location>
        <begin position="819"/>
        <end position="841"/>
    </location>
</feature>
<dbReference type="Pfam" id="PF01105">
    <property type="entry name" value="EMP24_GP25L"/>
    <property type="match status" value="1"/>
</dbReference>
<evidence type="ECO:0000256" key="10">
    <source>
        <dbReference type="PIRSR" id="PIRSR605150-3"/>
    </source>
</evidence>
<dbReference type="GO" id="GO:0012505">
    <property type="term" value="C:endomembrane system"/>
    <property type="evidence" value="ECO:0007669"/>
    <property type="project" value="UniProtKB-SubCell"/>
</dbReference>
<dbReference type="InterPro" id="IPR005150">
    <property type="entry name" value="Cellulose_synth"/>
</dbReference>
<feature type="active site" evidence="8">
    <location>
        <position position="27"/>
    </location>
</feature>
<dbReference type="SMART" id="SM01190">
    <property type="entry name" value="EMP24_GP25L"/>
    <property type="match status" value="1"/>
</dbReference>
<evidence type="ECO:0000256" key="8">
    <source>
        <dbReference type="PIRSR" id="PIRSR605150-1"/>
    </source>
</evidence>
<dbReference type="GO" id="GO:0030244">
    <property type="term" value="P:cellulose biosynthetic process"/>
    <property type="evidence" value="ECO:0007669"/>
    <property type="project" value="InterPro"/>
</dbReference>
<keyword evidence="3" id="KW-0808">Transferase</keyword>
<feature type="transmembrane region" description="Helical" evidence="12">
    <location>
        <begin position="599"/>
        <end position="622"/>
    </location>
</feature>
<dbReference type="Proteomes" id="UP000326396">
    <property type="component" value="Linkage Group LG16"/>
</dbReference>
<feature type="transmembrane region" description="Helical" evidence="12">
    <location>
        <begin position="517"/>
        <end position="543"/>
    </location>
</feature>
<evidence type="ECO:0000259" key="13">
    <source>
        <dbReference type="PROSITE" id="PS50866"/>
    </source>
</evidence>
<keyword evidence="6 12" id="KW-0472">Membrane</keyword>
<evidence type="ECO:0000256" key="1">
    <source>
        <dbReference type="ARBA" id="ARBA00004127"/>
    </source>
</evidence>
<feature type="transmembrane region" description="Helical" evidence="12">
    <location>
        <begin position="555"/>
        <end position="579"/>
    </location>
</feature>
<dbReference type="GO" id="GO:0016760">
    <property type="term" value="F:cellulose synthase (UDP-forming) activity"/>
    <property type="evidence" value="ECO:0007669"/>
    <property type="project" value="InterPro"/>
</dbReference>
<feature type="active site" evidence="8">
    <location>
        <position position="326"/>
    </location>
</feature>
<gene>
    <name evidence="14" type="ORF">E3N88_15330</name>
</gene>
<protein>
    <recommendedName>
        <fullName evidence="13">GOLD domain-containing protein</fullName>
    </recommendedName>
</protein>
<feature type="binding site" evidence="10">
    <location>
        <position position="164"/>
    </location>
    <ligand>
        <name>Mn(2+)</name>
        <dbReference type="ChEBI" id="CHEBI:29035"/>
    </ligand>
</feature>
<dbReference type="GO" id="GO:0071555">
    <property type="term" value="P:cell wall organization"/>
    <property type="evidence" value="ECO:0007669"/>
    <property type="project" value="UniProtKB-KW"/>
</dbReference>
<keyword evidence="4 12" id="KW-0812">Transmembrane</keyword>
<dbReference type="InterPro" id="IPR029044">
    <property type="entry name" value="Nucleotide-diphossugar_trans"/>
</dbReference>
<dbReference type="Gene3D" id="3.90.550.10">
    <property type="entry name" value="Spore Coat Polysaccharide Biosynthesis Protein SpsA, Chain A"/>
    <property type="match status" value="1"/>
</dbReference>
<feature type="transmembrane region" description="Helical" evidence="12">
    <location>
        <begin position="436"/>
        <end position="456"/>
    </location>
</feature>
<evidence type="ECO:0000256" key="9">
    <source>
        <dbReference type="PIRSR" id="PIRSR605150-2"/>
    </source>
</evidence>
<evidence type="ECO:0000256" key="4">
    <source>
        <dbReference type="ARBA" id="ARBA00022692"/>
    </source>
</evidence>
<keyword evidence="15" id="KW-1185">Reference proteome</keyword>
<organism evidence="14 15">
    <name type="scientific">Mikania micrantha</name>
    <name type="common">bitter vine</name>
    <dbReference type="NCBI Taxonomy" id="192012"/>
    <lineage>
        <taxon>Eukaryota</taxon>
        <taxon>Viridiplantae</taxon>
        <taxon>Streptophyta</taxon>
        <taxon>Embryophyta</taxon>
        <taxon>Tracheophyta</taxon>
        <taxon>Spermatophyta</taxon>
        <taxon>Magnoliopsida</taxon>
        <taxon>eudicotyledons</taxon>
        <taxon>Gunneridae</taxon>
        <taxon>Pentapetalae</taxon>
        <taxon>asterids</taxon>
        <taxon>campanulids</taxon>
        <taxon>Asterales</taxon>
        <taxon>Asteraceae</taxon>
        <taxon>Asteroideae</taxon>
        <taxon>Heliantheae alliance</taxon>
        <taxon>Eupatorieae</taxon>
        <taxon>Mikania</taxon>
    </lineage>
</organism>
<dbReference type="AlphaFoldDB" id="A0A5N6NV25"/>
<reference evidence="14 15" key="1">
    <citation type="submission" date="2019-05" db="EMBL/GenBank/DDBJ databases">
        <title>Mikania micrantha, genome provides insights into the molecular mechanism of rapid growth.</title>
        <authorList>
            <person name="Liu B."/>
        </authorList>
    </citation>
    <scope>NUCLEOTIDE SEQUENCE [LARGE SCALE GENOMIC DNA]</scope>
    <source>
        <strain evidence="14">NLD-2019</strain>
        <tissue evidence="14">Leaf</tissue>
    </source>
</reference>
<dbReference type="PROSITE" id="PS50866">
    <property type="entry name" value="GOLD"/>
    <property type="match status" value="1"/>
</dbReference>